<accession>A0A1W5CYX8</accession>
<keyword evidence="2" id="KW-0813">Transport</keyword>
<reference evidence="8" key="1">
    <citation type="submission" date="2017-03" db="EMBL/GenBank/DDBJ databases">
        <authorList>
            <person name="Sharma R."/>
            <person name="Thines M."/>
        </authorList>
    </citation>
    <scope>NUCLEOTIDE SEQUENCE [LARGE SCALE GENOMIC DNA]</scope>
</reference>
<dbReference type="InterPro" id="IPR036259">
    <property type="entry name" value="MFS_trans_sf"/>
</dbReference>
<protein>
    <submittedName>
        <fullName evidence="7">Major facilitator superfamily domain, general substrate transporter</fullName>
    </submittedName>
</protein>
<evidence type="ECO:0000256" key="4">
    <source>
        <dbReference type="ARBA" id="ARBA00022989"/>
    </source>
</evidence>
<dbReference type="PANTHER" id="PTHR23506">
    <property type="entry name" value="GH10249P"/>
    <property type="match status" value="1"/>
</dbReference>
<comment type="subcellular location">
    <subcellularLocation>
        <location evidence="1">Membrane</location>
        <topology evidence="1">Multi-pass membrane protein</topology>
    </subcellularLocation>
</comment>
<feature type="transmembrane region" description="Helical" evidence="6">
    <location>
        <begin position="175"/>
        <end position="197"/>
    </location>
</feature>
<organism evidence="7 8">
    <name type="scientific">Lasallia pustulata</name>
    <dbReference type="NCBI Taxonomy" id="136370"/>
    <lineage>
        <taxon>Eukaryota</taxon>
        <taxon>Fungi</taxon>
        <taxon>Dikarya</taxon>
        <taxon>Ascomycota</taxon>
        <taxon>Pezizomycotina</taxon>
        <taxon>Lecanoromycetes</taxon>
        <taxon>OSLEUM clade</taxon>
        <taxon>Umbilicariomycetidae</taxon>
        <taxon>Umbilicariales</taxon>
        <taxon>Umbilicariaceae</taxon>
        <taxon>Lasallia</taxon>
    </lineage>
</organism>
<dbReference type="PANTHER" id="PTHR23506:SF23">
    <property type="entry name" value="GH10249P"/>
    <property type="match status" value="1"/>
</dbReference>
<dbReference type="SUPFAM" id="SSF103473">
    <property type="entry name" value="MFS general substrate transporter"/>
    <property type="match status" value="1"/>
</dbReference>
<evidence type="ECO:0000256" key="6">
    <source>
        <dbReference type="SAM" id="Phobius"/>
    </source>
</evidence>
<keyword evidence="4 6" id="KW-1133">Transmembrane helix</keyword>
<evidence type="ECO:0000256" key="1">
    <source>
        <dbReference type="ARBA" id="ARBA00004141"/>
    </source>
</evidence>
<dbReference type="EMBL" id="FWEW01000866">
    <property type="protein sequence ID" value="SLM35970.1"/>
    <property type="molecule type" value="Genomic_DNA"/>
</dbReference>
<dbReference type="GO" id="GO:0022857">
    <property type="term" value="F:transmembrane transporter activity"/>
    <property type="evidence" value="ECO:0007669"/>
    <property type="project" value="TreeGrafter"/>
</dbReference>
<keyword evidence="5 6" id="KW-0472">Membrane</keyword>
<feature type="transmembrane region" description="Helical" evidence="6">
    <location>
        <begin position="12"/>
        <end position="34"/>
    </location>
</feature>
<evidence type="ECO:0000313" key="7">
    <source>
        <dbReference type="EMBL" id="SLM35970.1"/>
    </source>
</evidence>
<proteinExistence type="predicted"/>
<name>A0A1W5CYX8_9LECA</name>
<dbReference type="GO" id="GO:0016020">
    <property type="term" value="C:membrane"/>
    <property type="evidence" value="ECO:0007669"/>
    <property type="project" value="UniProtKB-SubCell"/>
</dbReference>
<dbReference type="AlphaFoldDB" id="A0A1W5CYX8"/>
<evidence type="ECO:0000256" key="2">
    <source>
        <dbReference type="ARBA" id="ARBA00022448"/>
    </source>
</evidence>
<evidence type="ECO:0000313" key="8">
    <source>
        <dbReference type="Proteomes" id="UP000192927"/>
    </source>
</evidence>
<feature type="transmembrane region" description="Helical" evidence="6">
    <location>
        <begin position="100"/>
        <end position="122"/>
    </location>
</feature>
<evidence type="ECO:0000256" key="5">
    <source>
        <dbReference type="ARBA" id="ARBA00023136"/>
    </source>
</evidence>
<dbReference type="InterPro" id="IPR050930">
    <property type="entry name" value="MFS_Vesicular_Transporter"/>
</dbReference>
<feature type="transmembrane region" description="Helical" evidence="6">
    <location>
        <begin position="143"/>
        <end position="163"/>
    </location>
</feature>
<dbReference type="Proteomes" id="UP000192927">
    <property type="component" value="Unassembled WGS sequence"/>
</dbReference>
<keyword evidence="8" id="KW-1185">Reference proteome</keyword>
<feature type="transmembrane region" description="Helical" evidence="6">
    <location>
        <begin position="46"/>
        <end position="65"/>
    </location>
</feature>
<keyword evidence="3 6" id="KW-0812">Transmembrane</keyword>
<evidence type="ECO:0000256" key="3">
    <source>
        <dbReference type="ARBA" id="ARBA00022692"/>
    </source>
</evidence>
<dbReference type="Gene3D" id="1.20.1250.20">
    <property type="entry name" value="MFS general substrate transporter like domains"/>
    <property type="match status" value="1"/>
</dbReference>
<sequence>MTVLLSPPRIMAAVYGCFTHTLLISSFDAVFALLVKRTFSWTSTGLIFLAISIPSTLDTIIGALSDRYDSRVGSPFGFELTAPALALTGVVTDGSVGHQAALIILLVAVGIGLIFILAPLAADMFDEVEALSLQHPETFGKKRAYAQAYSLFGAALGLATVVGPGRSGLFFEKTSWQITAGILAVICAVGGVPVFCYTGWGVKREGKTGASAAQA</sequence>